<evidence type="ECO:0000313" key="1">
    <source>
        <dbReference type="EMBL" id="QMV74414.1"/>
    </source>
</evidence>
<gene>
    <name evidence="1" type="ORF">HS961_17115</name>
</gene>
<protein>
    <submittedName>
        <fullName evidence="1">DUF4124 domain-containing protein</fullName>
    </submittedName>
</protein>
<name>A0A7G5EK89_9BURK</name>
<accession>A0A7G5EK89</accession>
<dbReference type="AlphaFoldDB" id="A0A7G5EK89"/>
<dbReference type="Proteomes" id="UP000515240">
    <property type="component" value="Chromosome"/>
</dbReference>
<reference evidence="1 2" key="1">
    <citation type="journal article" date="2020" name="G3 (Bethesda)">
        <title>CeMbio - The Caenorhabditis elegans Microbiome Resource.</title>
        <authorList>
            <person name="Dirksen P."/>
            <person name="Assie A."/>
            <person name="Zimmermann J."/>
            <person name="Zhang F."/>
            <person name="Tietje A.M."/>
            <person name="Marsh S.A."/>
            <person name="Felix M.A."/>
            <person name="Shapira M."/>
            <person name="Kaleta C."/>
            <person name="Schulenburg H."/>
            <person name="Samuel B."/>
        </authorList>
    </citation>
    <scope>NUCLEOTIDE SEQUENCE [LARGE SCALE GENOMIC DNA]</scope>
    <source>
        <strain evidence="1 2">BIGb0172</strain>
    </source>
</reference>
<dbReference type="EMBL" id="CP058554">
    <property type="protein sequence ID" value="QMV74414.1"/>
    <property type="molecule type" value="Genomic_DNA"/>
</dbReference>
<sequence length="168" mass="18490">MLEGLTMAVLSTSRNAGGRNLQRSLVLLALVCSAAHVYAQKPVYRCETAGRVSYSDTPCLGAQEIDATPTQGMDKMTGKSRKGQDVQRAERNAAFAEAFQPLTGMNADEYRVYQRRFKLSPADKLECARLDNRLPGLKKSVQAAAANDLAQAEVDLYKARKRFNDLNC</sequence>
<dbReference type="KEGG" id="cpis:HS961_17115"/>
<keyword evidence="2" id="KW-1185">Reference proteome</keyword>
<organism evidence="1 2">
    <name type="scientific">Comamonas piscis</name>
    <dbReference type="NCBI Taxonomy" id="1562974"/>
    <lineage>
        <taxon>Bacteria</taxon>
        <taxon>Pseudomonadati</taxon>
        <taxon>Pseudomonadota</taxon>
        <taxon>Betaproteobacteria</taxon>
        <taxon>Burkholderiales</taxon>
        <taxon>Comamonadaceae</taxon>
        <taxon>Comamonas</taxon>
    </lineage>
</organism>
<proteinExistence type="predicted"/>
<evidence type="ECO:0000313" key="2">
    <source>
        <dbReference type="Proteomes" id="UP000515240"/>
    </source>
</evidence>